<dbReference type="InterPro" id="IPR011105">
    <property type="entry name" value="Cell_wall_hydrolase_SleB"/>
</dbReference>
<accession>A0ABT9YJJ8</accession>
<gene>
    <name evidence="3" type="ORF">J2S05_002720</name>
</gene>
<keyword evidence="3" id="KW-0378">Hydrolase</keyword>
<dbReference type="GO" id="GO:0008745">
    <property type="term" value="F:N-acetylmuramoyl-L-alanine amidase activity"/>
    <property type="evidence" value="ECO:0007669"/>
    <property type="project" value="UniProtKB-EC"/>
</dbReference>
<keyword evidence="4" id="KW-1185">Reference proteome</keyword>
<dbReference type="EC" id="3.5.1.28" evidence="3"/>
<dbReference type="EMBL" id="JAUSUA010000004">
    <property type="protein sequence ID" value="MDQ0207911.1"/>
    <property type="molecule type" value="Genomic_DNA"/>
</dbReference>
<sequence>MKKKLLASLLVVGLLTSFTQVADAAGSTHTIQKGETLSSISDQYAIPAAAIKRSNNLSSDYVIAGDKLDIPASVSQDEKALLARLIHAEAKGESYAGKVAVGTVVLNRVDSSEYPDSVNDVIYERSASGHYAFSPVLDGSISNKADSESVRAAEEALQFRGQGQNSLYFYNPDTATSTWVSTREQTIVIGNHVFAK</sequence>
<dbReference type="Proteomes" id="UP001225034">
    <property type="component" value="Unassembled WGS sequence"/>
</dbReference>
<proteinExistence type="predicted"/>
<dbReference type="CDD" id="cd00118">
    <property type="entry name" value="LysM"/>
    <property type="match status" value="1"/>
</dbReference>
<keyword evidence="1" id="KW-0732">Signal</keyword>
<evidence type="ECO:0000259" key="2">
    <source>
        <dbReference type="PROSITE" id="PS51782"/>
    </source>
</evidence>
<evidence type="ECO:0000313" key="4">
    <source>
        <dbReference type="Proteomes" id="UP001225034"/>
    </source>
</evidence>
<reference evidence="3 4" key="1">
    <citation type="submission" date="2023-07" db="EMBL/GenBank/DDBJ databases">
        <title>Genomic Encyclopedia of Type Strains, Phase IV (KMG-IV): sequencing the most valuable type-strain genomes for metagenomic binning, comparative biology and taxonomic classification.</title>
        <authorList>
            <person name="Goeker M."/>
        </authorList>
    </citation>
    <scope>NUCLEOTIDE SEQUENCE [LARGE SCALE GENOMIC DNA]</scope>
    <source>
        <strain evidence="3 4">DSM 19154</strain>
    </source>
</reference>
<evidence type="ECO:0000313" key="3">
    <source>
        <dbReference type="EMBL" id="MDQ0207911.1"/>
    </source>
</evidence>
<dbReference type="Pfam" id="PF07486">
    <property type="entry name" value="Hydrolase_2"/>
    <property type="match status" value="1"/>
</dbReference>
<name>A0ABT9YJJ8_9BACI</name>
<dbReference type="Gene3D" id="6.20.240.60">
    <property type="match status" value="1"/>
</dbReference>
<feature type="domain" description="LysM" evidence="2">
    <location>
        <begin position="27"/>
        <end position="70"/>
    </location>
</feature>
<dbReference type="Pfam" id="PF01476">
    <property type="entry name" value="LysM"/>
    <property type="match status" value="1"/>
</dbReference>
<dbReference type="Gene3D" id="1.10.10.2520">
    <property type="entry name" value="Cell wall hydrolase SleB, domain 1"/>
    <property type="match status" value="1"/>
</dbReference>
<dbReference type="RefSeq" id="WP_370873649.1">
    <property type="nucleotide sequence ID" value="NZ_JAUSUA010000004.1"/>
</dbReference>
<evidence type="ECO:0000256" key="1">
    <source>
        <dbReference type="SAM" id="SignalP"/>
    </source>
</evidence>
<dbReference type="InterPro" id="IPR036779">
    <property type="entry name" value="LysM_dom_sf"/>
</dbReference>
<dbReference type="InterPro" id="IPR018392">
    <property type="entry name" value="LysM"/>
</dbReference>
<feature type="chain" id="PRO_5047257440" evidence="1">
    <location>
        <begin position="25"/>
        <end position="196"/>
    </location>
</feature>
<dbReference type="Gene3D" id="3.10.350.10">
    <property type="entry name" value="LysM domain"/>
    <property type="match status" value="1"/>
</dbReference>
<dbReference type="PROSITE" id="PS51782">
    <property type="entry name" value="LYSM"/>
    <property type="match status" value="1"/>
</dbReference>
<dbReference type="InterPro" id="IPR042047">
    <property type="entry name" value="SleB_dom1"/>
</dbReference>
<comment type="caution">
    <text evidence="3">The sequence shown here is derived from an EMBL/GenBank/DDBJ whole genome shotgun (WGS) entry which is preliminary data.</text>
</comment>
<protein>
    <submittedName>
        <fullName evidence="3">N-acetylmuramoyl-L-alanine amidase</fullName>
        <ecNumber evidence="3">3.5.1.28</ecNumber>
    </submittedName>
</protein>
<feature type="signal peptide" evidence="1">
    <location>
        <begin position="1"/>
        <end position="24"/>
    </location>
</feature>
<organism evidence="3 4">
    <name type="scientific">Alkalicoccobacillus murimartini</name>
    <dbReference type="NCBI Taxonomy" id="171685"/>
    <lineage>
        <taxon>Bacteria</taxon>
        <taxon>Bacillati</taxon>
        <taxon>Bacillota</taxon>
        <taxon>Bacilli</taxon>
        <taxon>Bacillales</taxon>
        <taxon>Bacillaceae</taxon>
        <taxon>Alkalicoccobacillus</taxon>
    </lineage>
</organism>
<dbReference type="SMART" id="SM00257">
    <property type="entry name" value="LysM"/>
    <property type="match status" value="1"/>
</dbReference>
<dbReference type="SUPFAM" id="SSF54106">
    <property type="entry name" value="LysM domain"/>
    <property type="match status" value="1"/>
</dbReference>